<dbReference type="Proteomes" id="UP000078200">
    <property type="component" value="Unassembled WGS sequence"/>
</dbReference>
<dbReference type="AlphaFoldDB" id="A0A1A9VAH7"/>
<dbReference type="Pfam" id="PF14912">
    <property type="entry name" value="THEG"/>
    <property type="match status" value="2"/>
</dbReference>
<dbReference type="InterPro" id="IPR006623">
    <property type="entry name" value="THEG"/>
</dbReference>
<protein>
    <recommendedName>
        <fullName evidence="3">Testicular haploid expressed protein</fullName>
    </recommendedName>
</protein>
<accession>A0A1A9VAH7</accession>
<reference evidence="1" key="1">
    <citation type="submission" date="2020-05" db="UniProtKB">
        <authorList>
            <consortium name="EnsemblMetazoa"/>
        </authorList>
    </citation>
    <scope>IDENTIFICATION</scope>
    <source>
        <strain evidence="1">TTRI</strain>
    </source>
</reference>
<evidence type="ECO:0000313" key="2">
    <source>
        <dbReference type="Proteomes" id="UP000078200"/>
    </source>
</evidence>
<sequence length="282" mass="33306">MLKGCATSCFRMCRLPNCIWNDIACSYATLLDKHAKSLTRSQRLWHLANPREYTPKYGEYQKPLFEALRHPKTTIIRAYENERENTRTVHLAYPRVSRLSMLKNHTLYSSFEPQRKENIDRLLKKSLLSLYSHLSKPSLPPRRKTKIVKNLKQNLKYVQGLATPKKNHTKNVVEPAPPPPPKKRRLRLRKSPIAEFNRRSMRQKPQDKRIEALSKPRAYYTTEQKEWQLTPALKKFIPSPRLKKMAQPKNMLLYYRNENVERPVSRTALKYKGKNRDIADKT</sequence>
<proteinExistence type="predicted"/>
<keyword evidence="2" id="KW-1185">Reference proteome</keyword>
<dbReference type="VEuPathDB" id="VectorBase:GAUT031016"/>
<dbReference type="EnsemblMetazoa" id="GAUT031016-RA">
    <property type="protein sequence ID" value="GAUT031016-PA"/>
    <property type="gene ID" value="GAUT031016"/>
</dbReference>
<evidence type="ECO:0000313" key="1">
    <source>
        <dbReference type="EnsemblMetazoa" id="GAUT031016-PA"/>
    </source>
</evidence>
<organism evidence="1 2">
    <name type="scientific">Glossina austeni</name>
    <name type="common">Savannah tsetse fly</name>
    <dbReference type="NCBI Taxonomy" id="7395"/>
    <lineage>
        <taxon>Eukaryota</taxon>
        <taxon>Metazoa</taxon>
        <taxon>Ecdysozoa</taxon>
        <taxon>Arthropoda</taxon>
        <taxon>Hexapoda</taxon>
        <taxon>Insecta</taxon>
        <taxon>Pterygota</taxon>
        <taxon>Neoptera</taxon>
        <taxon>Endopterygota</taxon>
        <taxon>Diptera</taxon>
        <taxon>Brachycera</taxon>
        <taxon>Muscomorpha</taxon>
        <taxon>Hippoboscoidea</taxon>
        <taxon>Glossinidae</taxon>
        <taxon>Glossina</taxon>
    </lineage>
</organism>
<name>A0A1A9VAH7_GLOAU</name>
<dbReference type="SMART" id="SM00705">
    <property type="entry name" value="THEG"/>
    <property type="match status" value="4"/>
</dbReference>
<evidence type="ECO:0008006" key="3">
    <source>
        <dbReference type="Google" id="ProtNLM"/>
    </source>
</evidence>